<dbReference type="Proteomes" id="UP000621266">
    <property type="component" value="Unassembled WGS sequence"/>
</dbReference>
<gene>
    <name evidence="3" type="ORF">GCU69_07050</name>
</gene>
<dbReference type="EMBL" id="WHPN01000167">
    <property type="protein sequence ID" value="KAF4409816.1"/>
    <property type="molecule type" value="Genomic_DNA"/>
</dbReference>
<keyword evidence="3" id="KW-0418">Kinase</keyword>
<feature type="transmembrane region" description="Helical" evidence="2">
    <location>
        <begin position="44"/>
        <end position="63"/>
    </location>
</feature>
<keyword evidence="2" id="KW-1133">Transmembrane helix</keyword>
<keyword evidence="4" id="KW-1185">Reference proteome</keyword>
<evidence type="ECO:0000256" key="1">
    <source>
        <dbReference type="SAM" id="MobiDB-lite"/>
    </source>
</evidence>
<dbReference type="RefSeq" id="WP_170315792.1">
    <property type="nucleotide sequence ID" value="NZ_WHPN01000167.1"/>
</dbReference>
<sequence length="223" mass="23618">MTTEDLTPRTEPAAAPGGGGSGGPAGGPPAPGGERRPASPRRRLFTLLIVILLIGIPAGYIVVSAGQSRDSGEDKQARAAATGLTAGWPSKVTRRIYDVPITGYSADVAWYETNSWNTSKLYAQFVTSDKGLDLFLSRIDSSRSALREGRVTISEREAAEVGWKLGAGEVSDSSYALDTGATRAGDWSGMVHKQRSPEPTLDITVDFSNPAHPKVYVVSTVKL</sequence>
<evidence type="ECO:0000313" key="3">
    <source>
        <dbReference type="EMBL" id="KAF4409816.1"/>
    </source>
</evidence>
<evidence type="ECO:0000256" key="2">
    <source>
        <dbReference type="SAM" id="Phobius"/>
    </source>
</evidence>
<feature type="region of interest" description="Disordered" evidence="1">
    <location>
        <begin position="1"/>
        <end position="38"/>
    </location>
</feature>
<comment type="caution">
    <text evidence="3">The sequence shown here is derived from an EMBL/GenBank/DDBJ whole genome shotgun (WGS) entry which is preliminary data.</text>
</comment>
<name>A0ABQ7FLI2_9ACTN</name>
<accession>A0ABQ7FLI2</accession>
<reference evidence="3 4" key="1">
    <citation type="submission" date="2019-10" db="EMBL/GenBank/DDBJ databases">
        <title>Streptomyces tenebrisbrunneis sp.nov., an endogenous actinomycete isolated from of Lycium ruthenicum.</title>
        <authorList>
            <person name="Ma L."/>
        </authorList>
    </citation>
    <scope>NUCLEOTIDE SEQUENCE [LARGE SCALE GENOMIC DNA]</scope>
    <source>
        <strain evidence="3 4">TRM 66187</strain>
    </source>
</reference>
<protein>
    <submittedName>
        <fullName evidence="3">Sugar kinase</fullName>
    </submittedName>
</protein>
<proteinExistence type="predicted"/>
<keyword evidence="2" id="KW-0472">Membrane</keyword>
<dbReference type="GO" id="GO:0016301">
    <property type="term" value="F:kinase activity"/>
    <property type="evidence" value="ECO:0007669"/>
    <property type="project" value="UniProtKB-KW"/>
</dbReference>
<keyword evidence="3" id="KW-0808">Transferase</keyword>
<evidence type="ECO:0000313" key="4">
    <source>
        <dbReference type="Proteomes" id="UP000621266"/>
    </source>
</evidence>
<keyword evidence="2" id="KW-0812">Transmembrane</keyword>
<organism evidence="3 4">
    <name type="scientific">Streptomyces lycii</name>
    <dbReference type="NCBI Taxonomy" id="2654337"/>
    <lineage>
        <taxon>Bacteria</taxon>
        <taxon>Bacillati</taxon>
        <taxon>Actinomycetota</taxon>
        <taxon>Actinomycetes</taxon>
        <taxon>Kitasatosporales</taxon>
        <taxon>Streptomycetaceae</taxon>
        <taxon>Streptomyces</taxon>
    </lineage>
</organism>
<feature type="compositionally biased region" description="Gly residues" evidence="1">
    <location>
        <begin position="16"/>
        <end position="25"/>
    </location>
</feature>